<feature type="domain" description="PAS" evidence="16">
    <location>
        <begin position="4"/>
        <end position="59"/>
    </location>
</feature>
<dbReference type="NCBIfam" id="NF008293">
    <property type="entry name" value="PRK11073.1"/>
    <property type="match status" value="1"/>
</dbReference>
<keyword evidence="10" id="KW-0535">Nitrogen fixation</keyword>
<dbReference type="SMART" id="SM00091">
    <property type="entry name" value="PAS"/>
    <property type="match status" value="1"/>
</dbReference>
<gene>
    <name evidence="17" type="primary">glnL</name>
    <name evidence="17" type="ORF">ACFOX3_10145</name>
</gene>
<dbReference type="CDD" id="cd00130">
    <property type="entry name" value="PAS"/>
    <property type="match status" value="1"/>
</dbReference>
<dbReference type="Gene3D" id="1.10.287.130">
    <property type="match status" value="1"/>
</dbReference>
<comment type="catalytic activity">
    <reaction evidence="1">
        <text>ATP + protein L-histidine = ADP + protein N-phospho-L-histidine.</text>
        <dbReference type="EC" id="2.7.13.3"/>
    </reaction>
</comment>
<comment type="caution">
    <text evidence="17">The sequence shown here is derived from an EMBL/GenBank/DDBJ whole genome shotgun (WGS) entry which is preliminary data.</text>
</comment>
<evidence type="ECO:0000256" key="3">
    <source>
        <dbReference type="ARBA" id="ARBA00022553"/>
    </source>
</evidence>
<dbReference type="SUPFAM" id="SSF55874">
    <property type="entry name" value="ATPase domain of HSP90 chaperone/DNA topoisomerase II/histidine kinase"/>
    <property type="match status" value="1"/>
</dbReference>
<dbReference type="InterPro" id="IPR000014">
    <property type="entry name" value="PAS"/>
</dbReference>
<dbReference type="Proteomes" id="UP001595840">
    <property type="component" value="Unassembled WGS sequence"/>
</dbReference>
<dbReference type="InterPro" id="IPR035965">
    <property type="entry name" value="PAS-like_dom_sf"/>
</dbReference>
<dbReference type="PROSITE" id="PS50109">
    <property type="entry name" value="HIS_KIN"/>
    <property type="match status" value="1"/>
</dbReference>
<evidence type="ECO:0000256" key="1">
    <source>
        <dbReference type="ARBA" id="ARBA00000085"/>
    </source>
</evidence>
<keyword evidence="8" id="KW-0067">ATP-binding</keyword>
<organism evidence="17 18">
    <name type="scientific">Simiduia curdlanivorans</name>
    <dbReference type="NCBI Taxonomy" id="1492769"/>
    <lineage>
        <taxon>Bacteria</taxon>
        <taxon>Pseudomonadati</taxon>
        <taxon>Pseudomonadota</taxon>
        <taxon>Gammaproteobacteria</taxon>
        <taxon>Cellvibrionales</taxon>
        <taxon>Cellvibrionaceae</taxon>
        <taxon>Simiduia</taxon>
    </lineage>
</organism>
<evidence type="ECO:0000256" key="11">
    <source>
        <dbReference type="ARBA" id="ARBA00037696"/>
    </source>
</evidence>
<dbReference type="SUPFAM" id="SSF55785">
    <property type="entry name" value="PYP-like sensor domain (PAS domain)"/>
    <property type="match status" value="1"/>
</dbReference>
<evidence type="ECO:0000256" key="14">
    <source>
        <dbReference type="ARBA" id="ARBA00043094"/>
    </source>
</evidence>
<comment type="function">
    <text evidence="11">Member of the two-component regulatory system NtrB/NtrC, which controls expression of the nitrogen-regulated (ntr) genes in response to nitrogen limitation. Under conditions of nitrogen limitation, NtrB autophosphorylates and transfers the phosphoryl group to NtrC. In the presence of nitrogen, acts as a phosphatase that dephosphorylates and inactivates NtrC.</text>
</comment>
<dbReference type="InterPro" id="IPR013767">
    <property type="entry name" value="PAS_fold"/>
</dbReference>
<dbReference type="InterPro" id="IPR005467">
    <property type="entry name" value="His_kinase_dom"/>
</dbReference>
<reference evidence="18" key="1">
    <citation type="journal article" date="2019" name="Int. J. Syst. Evol. Microbiol.">
        <title>The Global Catalogue of Microorganisms (GCM) 10K type strain sequencing project: providing services to taxonomists for standard genome sequencing and annotation.</title>
        <authorList>
            <consortium name="The Broad Institute Genomics Platform"/>
            <consortium name="The Broad Institute Genome Sequencing Center for Infectious Disease"/>
            <person name="Wu L."/>
            <person name="Ma J."/>
        </authorList>
    </citation>
    <scope>NUCLEOTIDE SEQUENCE [LARGE SCALE GENOMIC DNA]</scope>
    <source>
        <strain evidence="18">CECT 8570</strain>
    </source>
</reference>
<dbReference type="EC" id="2.7.13.3" evidence="2"/>
<keyword evidence="7" id="KW-0378">Hydrolase</keyword>
<evidence type="ECO:0000256" key="10">
    <source>
        <dbReference type="ARBA" id="ARBA00023231"/>
    </source>
</evidence>
<keyword evidence="3" id="KW-0597">Phosphoprotein</keyword>
<feature type="domain" description="Histidine kinase" evidence="15">
    <location>
        <begin position="137"/>
        <end position="353"/>
    </location>
</feature>
<dbReference type="EMBL" id="JBHSCX010000008">
    <property type="protein sequence ID" value="MFC4362665.1"/>
    <property type="molecule type" value="Genomic_DNA"/>
</dbReference>
<dbReference type="PROSITE" id="PS50112">
    <property type="entry name" value="PAS"/>
    <property type="match status" value="1"/>
</dbReference>
<dbReference type="InterPro" id="IPR003661">
    <property type="entry name" value="HisK_dim/P_dom"/>
</dbReference>
<dbReference type="Pfam" id="PF02518">
    <property type="entry name" value="HATPase_c"/>
    <property type="match status" value="1"/>
</dbReference>
<dbReference type="InterPro" id="IPR036890">
    <property type="entry name" value="HATPase_C_sf"/>
</dbReference>
<dbReference type="Gene3D" id="3.30.565.10">
    <property type="entry name" value="Histidine kinase-like ATPase, C-terminal domain"/>
    <property type="match status" value="1"/>
</dbReference>
<evidence type="ECO:0000256" key="7">
    <source>
        <dbReference type="ARBA" id="ARBA00022801"/>
    </source>
</evidence>
<dbReference type="CDD" id="cd00082">
    <property type="entry name" value="HisKA"/>
    <property type="match status" value="1"/>
</dbReference>
<evidence type="ECO:0000256" key="12">
    <source>
        <dbReference type="ARBA" id="ARBA00039567"/>
    </source>
</evidence>
<evidence type="ECO:0000256" key="8">
    <source>
        <dbReference type="ARBA" id="ARBA00022840"/>
    </source>
</evidence>
<sequence length="363" mass="40223">MTKSELSFITLLDNLNTAVVVTDTNLRIQYINPAAEVLLAVSGERVEGAQLVNFVHESEAALKDLQEALSEQHQFTRRRAEWTLGSGTHLTVDYTVTPINHPVGLLIEIQPLDRLLRISREEAILSAQDTSRNLVRGMAHEIKNPLGGIRGAAQLLARELEDGDLKEYTQVIIDEADRLRNLVDRMLGPRQPPTFAPINIHQVLERVCVLVGVESGGRVAISRDYDPSIPDLPGDAEQLVQATLNVVRNAMQALQENNVTDGHIALRTRIQRQFTIGRSHHNLICRIDVIDNGPGIAPEIIEDIFYPMISGRAEGTGLGLAIALQLINQHHGLIECESRPGQTQFTIYIPMEQPKAEQPNAKN</sequence>
<protein>
    <recommendedName>
        <fullName evidence="12">Sensory histidine kinase/phosphatase NtrB</fullName>
        <ecNumber evidence="2">2.7.13.3</ecNumber>
    </recommendedName>
    <alternativeName>
        <fullName evidence="13">Nitrogen regulation protein NR(II)</fullName>
    </alternativeName>
    <alternativeName>
        <fullName evidence="14">Nitrogen regulator II</fullName>
    </alternativeName>
</protein>
<keyword evidence="5" id="KW-0547">Nucleotide-binding</keyword>
<proteinExistence type="predicted"/>
<dbReference type="PANTHER" id="PTHR43065:SF16">
    <property type="entry name" value="SENSORY HISTIDINE KINASE_PHOSPHATASE NTRB"/>
    <property type="match status" value="1"/>
</dbReference>
<evidence type="ECO:0000256" key="9">
    <source>
        <dbReference type="ARBA" id="ARBA00023012"/>
    </source>
</evidence>
<dbReference type="SUPFAM" id="SSF47384">
    <property type="entry name" value="Homodimeric domain of signal transducing histidine kinase"/>
    <property type="match status" value="1"/>
</dbReference>
<evidence type="ECO:0000256" key="4">
    <source>
        <dbReference type="ARBA" id="ARBA00022679"/>
    </source>
</evidence>
<keyword evidence="4" id="KW-0808">Transferase</keyword>
<dbReference type="InterPro" id="IPR004358">
    <property type="entry name" value="Sig_transdc_His_kin-like_C"/>
</dbReference>
<evidence type="ECO:0000256" key="2">
    <source>
        <dbReference type="ARBA" id="ARBA00012438"/>
    </source>
</evidence>
<dbReference type="SMART" id="SM00388">
    <property type="entry name" value="HisKA"/>
    <property type="match status" value="1"/>
</dbReference>
<dbReference type="RefSeq" id="WP_290259283.1">
    <property type="nucleotide sequence ID" value="NZ_JAUFQG010000004.1"/>
</dbReference>
<accession>A0ABV8V5Z4</accession>
<dbReference type="PANTHER" id="PTHR43065">
    <property type="entry name" value="SENSOR HISTIDINE KINASE"/>
    <property type="match status" value="1"/>
</dbReference>
<dbReference type="Pfam" id="PF00989">
    <property type="entry name" value="PAS"/>
    <property type="match status" value="1"/>
</dbReference>
<evidence type="ECO:0000256" key="6">
    <source>
        <dbReference type="ARBA" id="ARBA00022777"/>
    </source>
</evidence>
<evidence type="ECO:0000256" key="5">
    <source>
        <dbReference type="ARBA" id="ARBA00022741"/>
    </source>
</evidence>
<evidence type="ECO:0000259" key="15">
    <source>
        <dbReference type="PROSITE" id="PS50109"/>
    </source>
</evidence>
<evidence type="ECO:0000313" key="17">
    <source>
        <dbReference type="EMBL" id="MFC4362665.1"/>
    </source>
</evidence>
<evidence type="ECO:0000259" key="16">
    <source>
        <dbReference type="PROSITE" id="PS50112"/>
    </source>
</evidence>
<keyword evidence="9" id="KW-0902">Two-component regulatory system</keyword>
<dbReference type="Gene3D" id="3.30.450.20">
    <property type="entry name" value="PAS domain"/>
    <property type="match status" value="1"/>
</dbReference>
<keyword evidence="6" id="KW-0418">Kinase</keyword>
<dbReference type="PRINTS" id="PR00344">
    <property type="entry name" value="BCTRLSENSOR"/>
</dbReference>
<dbReference type="SMART" id="SM00387">
    <property type="entry name" value="HATPase_c"/>
    <property type="match status" value="1"/>
</dbReference>
<dbReference type="Pfam" id="PF00512">
    <property type="entry name" value="HisKA"/>
    <property type="match status" value="1"/>
</dbReference>
<keyword evidence="18" id="KW-1185">Reference proteome</keyword>
<name>A0ABV8V5Z4_9GAMM</name>
<dbReference type="InterPro" id="IPR003594">
    <property type="entry name" value="HATPase_dom"/>
</dbReference>
<evidence type="ECO:0000313" key="18">
    <source>
        <dbReference type="Proteomes" id="UP001595840"/>
    </source>
</evidence>
<evidence type="ECO:0000256" key="13">
    <source>
        <dbReference type="ARBA" id="ARBA00042313"/>
    </source>
</evidence>
<dbReference type="InterPro" id="IPR036097">
    <property type="entry name" value="HisK_dim/P_sf"/>
</dbReference>
<dbReference type="NCBIfam" id="TIGR00229">
    <property type="entry name" value="sensory_box"/>
    <property type="match status" value="1"/>
</dbReference>